<dbReference type="EC" id="2.4.99.28" evidence="14"/>
<evidence type="ECO:0000256" key="1">
    <source>
        <dbReference type="ARBA" id="ARBA00004141"/>
    </source>
</evidence>
<keyword evidence="7 16" id="KW-1133">Transmembrane helix</keyword>
<feature type="transmembrane region" description="Helical" evidence="16">
    <location>
        <begin position="163"/>
        <end position="182"/>
    </location>
</feature>
<accession>A0ABQ1GD74</accession>
<keyword evidence="17" id="KW-0132">Cell division</keyword>
<evidence type="ECO:0000256" key="12">
    <source>
        <dbReference type="ARBA" id="ARBA00041185"/>
    </source>
</evidence>
<evidence type="ECO:0000256" key="16">
    <source>
        <dbReference type="SAM" id="Phobius"/>
    </source>
</evidence>
<keyword evidence="2" id="KW-0328">Glycosyltransferase</keyword>
<feature type="transmembrane region" description="Helical" evidence="16">
    <location>
        <begin position="188"/>
        <end position="204"/>
    </location>
</feature>
<dbReference type="RefSeq" id="WP_229732820.1">
    <property type="nucleotide sequence ID" value="NZ_BMDW01000004.1"/>
</dbReference>
<evidence type="ECO:0000256" key="2">
    <source>
        <dbReference type="ARBA" id="ARBA00022676"/>
    </source>
</evidence>
<evidence type="ECO:0000256" key="5">
    <source>
        <dbReference type="ARBA" id="ARBA00022960"/>
    </source>
</evidence>
<evidence type="ECO:0000256" key="3">
    <source>
        <dbReference type="ARBA" id="ARBA00022679"/>
    </source>
</evidence>
<keyword evidence="5" id="KW-0133">Cell shape</keyword>
<protein>
    <recommendedName>
        <fullName evidence="12">Probable peptidoglycan glycosyltransferase FtsW</fullName>
        <ecNumber evidence="14">2.4.99.28</ecNumber>
    </recommendedName>
    <alternativeName>
        <fullName evidence="13">Cell division protein FtsW</fullName>
    </alternativeName>
    <alternativeName>
        <fullName evidence="10">Cell wall polymerase</fullName>
    </alternativeName>
    <alternativeName>
        <fullName evidence="9">Peptidoglycan polymerase</fullName>
    </alternativeName>
</protein>
<keyword evidence="3" id="KW-0808">Transferase</keyword>
<keyword evidence="6" id="KW-0573">Peptidoglycan synthesis</keyword>
<dbReference type="InterPro" id="IPR001182">
    <property type="entry name" value="FtsW/RodA"/>
</dbReference>
<sequence>MSAPAPKLWTSMKGRGGRGDRTALGMWFWDIDRVLLLLTLLLIAVGLIAVGAASPAAATRYSGGKHIVPPLFYLWWQLIWIGVSLPILLVVSMLPVPLARRLALFGTVVCLVLLMLVPVIGVEKNGATRWINLGISLLQPSEFLKPCFVVTVAWLLSMRAQDAALPVVTMTGGMTALVAFLLMLQPDFGQTVVFCAVWMALLMISGTSPKVMAGLIAAVPAGLLAAYMFYGTARARINAFLFPEAEGIGAADHFQTNAAHDTITAGGWRGTGPGGGSMKFRLPEGQTDYIFSVIGEEFGLIACMIIAMLFLAIVVRVFVKLLDEQDEFRLFAAAGLATQFGVQALISMAVNTGLAPSKGMTLPFISYGGSSLIALSIGMGLLLAFTRRNPFVTRSKYIAHSGAHRSGI</sequence>
<keyword evidence="8 16" id="KW-0472">Membrane</keyword>
<evidence type="ECO:0000256" key="11">
    <source>
        <dbReference type="ARBA" id="ARBA00038053"/>
    </source>
</evidence>
<comment type="subcellular location">
    <subcellularLocation>
        <location evidence="1">Membrane</location>
        <topology evidence="1">Multi-pass membrane protein</topology>
    </subcellularLocation>
</comment>
<evidence type="ECO:0000256" key="10">
    <source>
        <dbReference type="ARBA" id="ARBA00033270"/>
    </source>
</evidence>
<feature type="transmembrane region" description="Helical" evidence="16">
    <location>
        <begin position="74"/>
        <end position="95"/>
    </location>
</feature>
<feature type="transmembrane region" description="Helical" evidence="16">
    <location>
        <begin position="364"/>
        <end position="386"/>
    </location>
</feature>
<comment type="caution">
    <text evidence="17">The sequence shown here is derived from an EMBL/GenBank/DDBJ whole genome shotgun (WGS) entry which is preliminary data.</text>
</comment>
<keyword evidence="4 16" id="KW-0812">Transmembrane</keyword>
<evidence type="ECO:0000256" key="8">
    <source>
        <dbReference type="ARBA" id="ARBA00023136"/>
    </source>
</evidence>
<comment type="similarity">
    <text evidence="11">Belongs to the SEDS family. FtsW subfamily.</text>
</comment>
<feature type="transmembrane region" description="Helical" evidence="16">
    <location>
        <begin position="211"/>
        <end position="230"/>
    </location>
</feature>
<keyword evidence="17" id="KW-0131">Cell cycle</keyword>
<keyword evidence="18" id="KW-1185">Reference proteome</keyword>
<dbReference type="Proteomes" id="UP000618591">
    <property type="component" value="Unassembled WGS sequence"/>
</dbReference>
<dbReference type="PANTHER" id="PTHR30474">
    <property type="entry name" value="CELL CYCLE PROTEIN"/>
    <property type="match status" value="1"/>
</dbReference>
<evidence type="ECO:0000313" key="17">
    <source>
        <dbReference type="EMBL" id="GGA41526.1"/>
    </source>
</evidence>
<evidence type="ECO:0000256" key="6">
    <source>
        <dbReference type="ARBA" id="ARBA00022984"/>
    </source>
</evidence>
<proteinExistence type="inferred from homology"/>
<evidence type="ECO:0000256" key="15">
    <source>
        <dbReference type="ARBA" id="ARBA00049902"/>
    </source>
</evidence>
<evidence type="ECO:0000256" key="7">
    <source>
        <dbReference type="ARBA" id="ARBA00022989"/>
    </source>
</evidence>
<dbReference type="EMBL" id="BMDW01000004">
    <property type="protein sequence ID" value="GGA41526.1"/>
    <property type="molecule type" value="Genomic_DNA"/>
</dbReference>
<name>A0ABQ1GD74_9SPHN</name>
<feature type="transmembrane region" description="Helical" evidence="16">
    <location>
        <begin position="298"/>
        <end position="319"/>
    </location>
</feature>
<feature type="transmembrane region" description="Helical" evidence="16">
    <location>
        <begin position="102"/>
        <end position="121"/>
    </location>
</feature>
<comment type="catalytic activity">
    <reaction evidence="15">
        <text>[GlcNAc-(1-&gt;4)-Mur2Ac(oyl-L-Ala-gamma-D-Glu-L-Lys-D-Ala-D-Ala)](n)-di-trans,octa-cis-undecaprenyl diphosphate + beta-D-GlcNAc-(1-&gt;4)-Mur2Ac(oyl-L-Ala-gamma-D-Glu-L-Lys-D-Ala-D-Ala)-di-trans,octa-cis-undecaprenyl diphosphate = [GlcNAc-(1-&gt;4)-Mur2Ac(oyl-L-Ala-gamma-D-Glu-L-Lys-D-Ala-D-Ala)](n+1)-di-trans,octa-cis-undecaprenyl diphosphate + di-trans,octa-cis-undecaprenyl diphosphate + H(+)</text>
        <dbReference type="Rhea" id="RHEA:23708"/>
        <dbReference type="Rhea" id="RHEA-COMP:9602"/>
        <dbReference type="Rhea" id="RHEA-COMP:9603"/>
        <dbReference type="ChEBI" id="CHEBI:15378"/>
        <dbReference type="ChEBI" id="CHEBI:58405"/>
        <dbReference type="ChEBI" id="CHEBI:60033"/>
        <dbReference type="ChEBI" id="CHEBI:78435"/>
        <dbReference type="EC" id="2.4.99.28"/>
    </reaction>
</comment>
<evidence type="ECO:0000256" key="14">
    <source>
        <dbReference type="ARBA" id="ARBA00044770"/>
    </source>
</evidence>
<feature type="transmembrane region" description="Helical" evidence="16">
    <location>
        <begin position="331"/>
        <end position="352"/>
    </location>
</feature>
<evidence type="ECO:0000256" key="4">
    <source>
        <dbReference type="ARBA" id="ARBA00022692"/>
    </source>
</evidence>
<dbReference type="PANTHER" id="PTHR30474:SF2">
    <property type="entry name" value="PEPTIDOGLYCAN GLYCOSYLTRANSFERASE FTSW-RELATED"/>
    <property type="match status" value="1"/>
</dbReference>
<evidence type="ECO:0000256" key="9">
    <source>
        <dbReference type="ARBA" id="ARBA00032370"/>
    </source>
</evidence>
<dbReference type="GO" id="GO:0051301">
    <property type="term" value="P:cell division"/>
    <property type="evidence" value="ECO:0007669"/>
    <property type="project" value="UniProtKB-KW"/>
</dbReference>
<gene>
    <name evidence="17" type="ORF">GCM10011395_09760</name>
</gene>
<feature type="transmembrane region" description="Helical" evidence="16">
    <location>
        <begin position="133"/>
        <end position="156"/>
    </location>
</feature>
<dbReference type="Pfam" id="PF01098">
    <property type="entry name" value="FTSW_RODA_SPOVE"/>
    <property type="match status" value="1"/>
</dbReference>
<reference evidence="18" key="1">
    <citation type="journal article" date="2019" name="Int. J. Syst. Evol. Microbiol.">
        <title>The Global Catalogue of Microorganisms (GCM) 10K type strain sequencing project: providing services to taxonomists for standard genome sequencing and annotation.</title>
        <authorList>
            <consortium name="The Broad Institute Genomics Platform"/>
            <consortium name="The Broad Institute Genome Sequencing Center for Infectious Disease"/>
            <person name="Wu L."/>
            <person name="Ma J."/>
        </authorList>
    </citation>
    <scope>NUCLEOTIDE SEQUENCE [LARGE SCALE GENOMIC DNA]</scope>
    <source>
        <strain evidence="18">CGMCC 1.10106</strain>
    </source>
</reference>
<evidence type="ECO:0000313" key="18">
    <source>
        <dbReference type="Proteomes" id="UP000618591"/>
    </source>
</evidence>
<evidence type="ECO:0000256" key="13">
    <source>
        <dbReference type="ARBA" id="ARBA00041418"/>
    </source>
</evidence>
<organism evidence="17 18">
    <name type="scientific">Sphingomonas psychrolutea</name>
    <dbReference type="NCBI Taxonomy" id="1259676"/>
    <lineage>
        <taxon>Bacteria</taxon>
        <taxon>Pseudomonadati</taxon>
        <taxon>Pseudomonadota</taxon>
        <taxon>Alphaproteobacteria</taxon>
        <taxon>Sphingomonadales</taxon>
        <taxon>Sphingomonadaceae</taxon>
        <taxon>Sphingomonas</taxon>
    </lineage>
</organism>